<dbReference type="PANTHER" id="PTHR12110">
    <property type="entry name" value="HYDROXYPYRUVATE ISOMERASE"/>
    <property type="match status" value="1"/>
</dbReference>
<dbReference type="RefSeq" id="WP_234613668.1">
    <property type="nucleotide sequence ID" value="NZ_CP098806.1"/>
</dbReference>
<evidence type="ECO:0000313" key="3">
    <source>
        <dbReference type="Proteomes" id="UP001139700"/>
    </source>
</evidence>
<sequence>MKYFLLIFNFCLQMGHCSGQGIDNEFFTLHNIIRGDSVYSTFDKQVALIKKAGFDGIEINQTESFEGMKAALDKHHFKGSYFYVKLNLEEPYMDPRLPEFIKALKGSGTIIAPYIISESKRYKSSDGQADTLTVRLVRQLADLAAASGLDLAIYPHYGFYVEKTDHALALVKKIDRKNSGLTFNLCHWLATTTADERKTLHEQLMAMKPHLKMITISGANDVITDKKNVWDDYILPLGQGTFDTYGLVKYVVKDLGFKGPIGVQCYNIKGNKPLLISSTMEVWKRYEANLTSRK</sequence>
<keyword evidence="3" id="KW-1185">Reference proteome</keyword>
<dbReference type="EMBL" id="JAJTTA010000002">
    <property type="protein sequence ID" value="MCF0041122.1"/>
    <property type="molecule type" value="Genomic_DNA"/>
</dbReference>
<dbReference type="InterPro" id="IPR036237">
    <property type="entry name" value="Xyl_isomerase-like_sf"/>
</dbReference>
<dbReference type="PANTHER" id="PTHR12110:SF21">
    <property type="entry name" value="XYLOSE ISOMERASE-LIKE TIM BARREL DOMAIN-CONTAINING PROTEIN"/>
    <property type="match status" value="1"/>
</dbReference>
<proteinExistence type="predicted"/>
<dbReference type="GO" id="GO:0016853">
    <property type="term" value="F:isomerase activity"/>
    <property type="evidence" value="ECO:0007669"/>
    <property type="project" value="UniProtKB-KW"/>
</dbReference>
<gene>
    <name evidence="2" type="ORF">LXM24_13560</name>
</gene>
<dbReference type="SUPFAM" id="SSF51658">
    <property type="entry name" value="Xylose isomerase-like"/>
    <property type="match status" value="1"/>
</dbReference>
<dbReference type="AlphaFoldDB" id="A0A9X1TH21"/>
<dbReference type="InterPro" id="IPR013022">
    <property type="entry name" value="Xyl_isomerase-like_TIM-brl"/>
</dbReference>
<dbReference type="Pfam" id="PF01261">
    <property type="entry name" value="AP_endonuc_2"/>
    <property type="match status" value="1"/>
</dbReference>
<keyword evidence="2" id="KW-0413">Isomerase</keyword>
<reference evidence="2" key="1">
    <citation type="submission" date="2021-12" db="EMBL/GenBank/DDBJ databases">
        <title>Novel species in genus Dyadobacter.</title>
        <authorList>
            <person name="Ma C."/>
        </authorList>
    </citation>
    <scope>NUCLEOTIDE SEQUENCE</scope>
    <source>
        <strain evidence="2">CY399</strain>
    </source>
</reference>
<evidence type="ECO:0000259" key="1">
    <source>
        <dbReference type="Pfam" id="PF01261"/>
    </source>
</evidence>
<dbReference type="Gene3D" id="3.20.20.150">
    <property type="entry name" value="Divalent-metal-dependent TIM barrel enzymes"/>
    <property type="match status" value="1"/>
</dbReference>
<comment type="caution">
    <text evidence="2">The sequence shown here is derived from an EMBL/GenBank/DDBJ whole genome shotgun (WGS) entry which is preliminary data.</text>
</comment>
<accession>A0A9X1TH21</accession>
<dbReference type="Proteomes" id="UP001139700">
    <property type="component" value="Unassembled WGS sequence"/>
</dbReference>
<evidence type="ECO:0000313" key="2">
    <source>
        <dbReference type="EMBL" id="MCF0041122.1"/>
    </source>
</evidence>
<feature type="domain" description="Xylose isomerase-like TIM barrel" evidence="1">
    <location>
        <begin position="46"/>
        <end position="285"/>
    </location>
</feature>
<protein>
    <submittedName>
        <fullName evidence="2">Sugar phosphate isomerase/epimerase</fullName>
    </submittedName>
</protein>
<name>A0A9X1TH21_9BACT</name>
<dbReference type="InterPro" id="IPR050312">
    <property type="entry name" value="IolE/XylAMocC-like"/>
</dbReference>
<organism evidence="2 3">
    <name type="scientific">Dyadobacter fanqingshengii</name>
    <dbReference type="NCBI Taxonomy" id="2906443"/>
    <lineage>
        <taxon>Bacteria</taxon>
        <taxon>Pseudomonadati</taxon>
        <taxon>Bacteroidota</taxon>
        <taxon>Cytophagia</taxon>
        <taxon>Cytophagales</taxon>
        <taxon>Spirosomataceae</taxon>
        <taxon>Dyadobacter</taxon>
    </lineage>
</organism>